<dbReference type="Pfam" id="PF02547">
    <property type="entry name" value="Queuosine_synth"/>
    <property type="match status" value="1"/>
</dbReference>
<dbReference type="PANTHER" id="PTHR30307:SF0">
    <property type="entry name" value="S-ADENOSYLMETHIONINE:TRNA RIBOSYLTRANSFERASE-ISOMERASE"/>
    <property type="match status" value="1"/>
</dbReference>
<dbReference type="InterPro" id="IPR042119">
    <property type="entry name" value="QueA_dom2"/>
</dbReference>
<sequence>MNFQVQTDSSLADLHLRSAYEYDLPEELIAQFPVADRVSSKLMILNPDGTVSHALFSDILEHIGPNDLLVRNVSRVIPARLIARKETGGKAEILLLNPRTETYDLDTASDWDALIKPARRLREGMKLNISDSLQVEILHKGEDGLAAVRLHWSGNLVKVLEEAGEAPLPPYIQQTLSKSDNHLYQTTYACTPGSVAAPTAGFHFTPQLDKMLRDRGADFAEVVLHVGLGTFRPVSADDVRDHKMHREYYEISPETAEKVNRAARVIAVGTTSVRVLETAARQAGNTAETNGDKGFEANESFRPCRVVSGSGWTDIFIRPPYDFGAVDAMITNFHLPGSTLIMLVSAFAGYSRVMAAYSEAVREKYRFYSFGDAMFIPGQSCSGAGKGE</sequence>
<organism evidence="6 7">
    <name type="scientific">Candidatus Wallbacteria bacterium HGW-Wallbacteria-1</name>
    <dbReference type="NCBI Taxonomy" id="2013854"/>
    <lineage>
        <taxon>Bacteria</taxon>
        <taxon>Candidatus Walliibacteriota</taxon>
    </lineage>
</organism>
<keyword evidence="4 5" id="KW-0671">Queuosine biosynthesis</keyword>
<keyword evidence="2 5" id="KW-0808">Transferase</keyword>
<dbReference type="EC" id="2.4.99.17" evidence="5"/>
<comment type="pathway">
    <text evidence="5">tRNA modification; tRNA-queuosine biosynthesis.</text>
</comment>
<dbReference type="Gene3D" id="3.40.1780.10">
    <property type="entry name" value="QueA-like"/>
    <property type="match status" value="1"/>
</dbReference>
<reference evidence="6 7" key="1">
    <citation type="journal article" date="2017" name="ISME J.">
        <title>Potential for microbial H2 and metal transformations associated with novel bacteria and archaea in deep terrestrial subsurface sediments.</title>
        <authorList>
            <person name="Hernsdorf A.W."/>
            <person name="Amano Y."/>
            <person name="Miyakawa K."/>
            <person name="Ise K."/>
            <person name="Suzuki Y."/>
            <person name="Anantharaman K."/>
            <person name="Probst A."/>
            <person name="Burstein D."/>
            <person name="Thomas B.C."/>
            <person name="Banfield J.F."/>
        </authorList>
    </citation>
    <scope>NUCLEOTIDE SEQUENCE [LARGE SCALE GENOMIC DNA]</scope>
    <source>
        <strain evidence="6">HGW-Wallbacteria-1</strain>
    </source>
</reference>
<dbReference type="GO" id="GO:0005737">
    <property type="term" value="C:cytoplasm"/>
    <property type="evidence" value="ECO:0007669"/>
    <property type="project" value="UniProtKB-SubCell"/>
</dbReference>
<accession>A0A2N1PSK8</accession>
<dbReference type="HAMAP" id="MF_00113">
    <property type="entry name" value="QueA"/>
    <property type="match status" value="1"/>
</dbReference>
<dbReference type="NCBIfam" id="TIGR00113">
    <property type="entry name" value="queA"/>
    <property type="match status" value="1"/>
</dbReference>
<proteinExistence type="inferred from homology"/>
<dbReference type="AlphaFoldDB" id="A0A2N1PSK8"/>
<evidence type="ECO:0000256" key="3">
    <source>
        <dbReference type="ARBA" id="ARBA00022691"/>
    </source>
</evidence>
<evidence type="ECO:0000313" key="7">
    <source>
        <dbReference type="Proteomes" id="UP000233256"/>
    </source>
</evidence>
<comment type="subunit">
    <text evidence="5">Monomer.</text>
</comment>
<gene>
    <name evidence="5" type="primary">queA</name>
    <name evidence="6" type="ORF">CVV64_06030</name>
</gene>
<dbReference type="InterPro" id="IPR003699">
    <property type="entry name" value="QueA"/>
</dbReference>
<keyword evidence="6" id="KW-0413">Isomerase</keyword>
<dbReference type="Gene3D" id="2.40.10.240">
    <property type="entry name" value="QueA-like"/>
    <property type="match status" value="1"/>
</dbReference>
<comment type="similarity">
    <text evidence="5">Belongs to the QueA family.</text>
</comment>
<comment type="subcellular location">
    <subcellularLocation>
        <location evidence="5">Cytoplasm</location>
    </subcellularLocation>
</comment>
<dbReference type="SUPFAM" id="SSF111337">
    <property type="entry name" value="QueA-like"/>
    <property type="match status" value="1"/>
</dbReference>
<evidence type="ECO:0000256" key="2">
    <source>
        <dbReference type="ARBA" id="ARBA00022679"/>
    </source>
</evidence>
<comment type="caution">
    <text evidence="6">The sequence shown here is derived from an EMBL/GenBank/DDBJ whole genome shotgun (WGS) entry which is preliminary data.</text>
</comment>
<dbReference type="InterPro" id="IPR036100">
    <property type="entry name" value="QueA_sf"/>
</dbReference>
<dbReference type="UniPathway" id="UPA00392"/>
<protein>
    <recommendedName>
        <fullName evidence="5">S-adenosylmethionine:tRNA ribosyltransferase-isomerase</fullName>
        <ecNumber evidence="5">2.4.99.17</ecNumber>
    </recommendedName>
    <alternativeName>
        <fullName evidence="5">Queuosine biosynthesis protein QueA</fullName>
    </alternativeName>
</protein>
<dbReference type="Proteomes" id="UP000233256">
    <property type="component" value="Unassembled WGS sequence"/>
</dbReference>
<dbReference type="FunFam" id="2.40.10.240:FF:000002">
    <property type="entry name" value="S-adenosylmethionine:tRNA ribosyltransferase-isomerase"/>
    <property type="match status" value="1"/>
</dbReference>
<keyword evidence="1 5" id="KW-0963">Cytoplasm</keyword>
<name>A0A2N1PSK8_9BACT</name>
<comment type="function">
    <text evidence="5">Transfers and isomerizes the ribose moiety from AdoMet to the 7-aminomethyl group of 7-deazaguanine (preQ1-tRNA) to give epoxyqueuosine (oQ-tRNA).</text>
</comment>
<dbReference type="GO" id="GO:0051075">
    <property type="term" value="F:S-adenosylmethionine:tRNA ribosyltransferase-isomerase activity"/>
    <property type="evidence" value="ECO:0007669"/>
    <property type="project" value="UniProtKB-EC"/>
</dbReference>
<evidence type="ECO:0000256" key="5">
    <source>
        <dbReference type="HAMAP-Rule" id="MF_00113"/>
    </source>
</evidence>
<dbReference type="EMBL" id="PGXC01000003">
    <property type="protein sequence ID" value="PKK91325.1"/>
    <property type="molecule type" value="Genomic_DNA"/>
</dbReference>
<keyword evidence="3 5" id="KW-0949">S-adenosyl-L-methionine</keyword>
<dbReference type="GO" id="GO:0008616">
    <property type="term" value="P:tRNA queuosine(34) biosynthetic process"/>
    <property type="evidence" value="ECO:0007669"/>
    <property type="project" value="UniProtKB-UniRule"/>
</dbReference>
<dbReference type="InterPro" id="IPR042118">
    <property type="entry name" value="QueA_dom1"/>
</dbReference>
<dbReference type="NCBIfam" id="NF001140">
    <property type="entry name" value="PRK00147.1"/>
    <property type="match status" value="1"/>
</dbReference>
<comment type="catalytic activity">
    <reaction evidence="5">
        <text>7-aminomethyl-7-carbaguanosine(34) in tRNA + S-adenosyl-L-methionine = epoxyqueuosine(34) in tRNA + adenine + L-methionine + 2 H(+)</text>
        <dbReference type="Rhea" id="RHEA:32155"/>
        <dbReference type="Rhea" id="RHEA-COMP:10342"/>
        <dbReference type="Rhea" id="RHEA-COMP:18582"/>
        <dbReference type="ChEBI" id="CHEBI:15378"/>
        <dbReference type="ChEBI" id="CHEBI:16708"/>
        <dbReference type="ChEBI" id="CHEBI:57844"/>
        <dbReference type="ChEBI" id="CHEBI:59789"/>
        <dbReference type="ChEBI" id="CHEBI:82833"/>
        <dbReference type="ChEBI" id="CHEBI:194443"/>
        <dbReference type="EC" id="2.4.99.17"/>
    </reaction>
</comment>
<evidence type="ECO:0000313" key="6">
    <source>
        <dbReference type="EMBL" id="PKK91325.1"/>
    </source>
</evidence>
<evidence type="ECO:0000256" key="1">
    <source>
        <dbReference type="ARBA" id="ARBA00022490"/>
    </source>
</evidence>
<dbReference type="PANTHER" id="PTHR30307">
    <property type="entry name" value="S-ADENOSYLMETHIONINE:TRNA RIBOSYLTRANSFERASE-ISOMERASE"/>
    <property type="match status" value="1"/>
</dbReference>
<evidence type="ECO:0000256" key="4">
    <source>
        <dbReference type="ARBA" id="ARBA00022785"/>
    </source>
</evidence>